<evidence type="ECO:0000313" key="3">
    <source>
        <dbReference type="Proteomes" id="UP000188181"/>
    </source>
</evidence>
<dbReference type="InterPro" id="IPR013424">
    <property type="entry name" value="Ice-binding_C"/>
</dbReference>
<evidence type="ECO:0000313" key="2">
    <source>
        <dbReference type="EMBL" id="AQQ72235.1"/>
    </source>
</evidence>
<keyword evidence="3" id="KW-1185">Reference proteome</keyword>
<dbReference type="Pfam" id="PF07589">
    <property type="entry name" value="PEP-CTERM"/>
    <property type="match status" value="1"/>
</dbReference>
<dbReference type="NCBIfam" id="TIGR02595">
    <property type="entry name" value="PEP_CTERM"/>
    <property type="match status" value="1"/>
</dbReference>
<accession>A0A1Q2MHP8</accession>
<dbReference type="Proteomes" id="UP000188181">
    <property type="component" value="Chromosome"/>
</dbReference>
<dbReference type="AlphaFoldDB" id="A0A1Q2MHP8"/>
<dbReference type="KEGG" id="pbas:SMSP2_02616"/>
<sequence>MEKYRILVLMLIFGVAALSSAEYVNFVGQSDGSGGRLDGVGDVELGDNWASGSVPYGSDTGLITYANNVWCGDGALEDFGVRLEGGTFVAPNGLAMRGGAFNSGVTTLIEVDTNDWNTVTNVGITGELTFWSQYGEHMILNVLNGSVTADSMFAIYKGTLNLGNGIVHIGNANGTAEYNMLAGGSGQIIIDVIPDTFAVDLDFGTGNTGSFTLGQKTGGVTTGGVWDWFRNNGMISIDGVVTTDPAAYLITQDGLSSSISLVPEPATMMLLGLGSILIRRKR</sequence>
<proteinExistence type="predicted"/>
<feature type="domain" description="Ice-binding protein C-terminal" evidence="1">
    <location>
        <begin position="262"/>
        <end position="281"/>
    </location>
</feature>
<gene>
    <name evidence="2" type="ORF">SMSP2_02616</name>
</gene>
<protein>
    <recommendedName>
        <fullName evidence="1">Ice-binding protein C-terminal domain-containing protein</fullName>
    </recommendedName>
</protein>
<name>A0A1Q2MHP8_9BACT</name>
<evidence type="ECO:0000259" key="1">
    <source>
        <dbReference type="Pfam" id="PF07589"/>
    </source>
</evidence>
<dbReference type="EMBL" id="CP019646">
    <property type="protein sequence ID" value="AQQ72235.1"/>
    <property type="molecule type" value="Genomic_DNA"/>
</dbReference>
<dbReference type="RefSeq" id="WP_146684447.1">
    <property type="nucleotide sequence ID" value="NZ_CP019646.1"/>
</dbReference>
<organism evidence="2 3">
    <name type="scientific">Limihaloglobus sulfuriphilus</name>
    <dbReference type="NCBI Taxonomy" id="1851148"/>
    <lineage>
        <taxon>Bacteria</taxon>
        <taxon>Pseudomonadati</taxon>
        <taxon>Planctomycetota</taxon>
        <taxon>Phycisphaerae</taxon>
        <taxon>Sedimentisphaerales</taxon>
        <taxon>Sedimentisphaeraceae</taxon>
        <taxon>Limihaloglobus</taxon>
    </lineage>
</organism>
<reference evidence="3" key="1">
    <citation type="submission" date="2017-02" db="EMBL/GenBank/DDBJ databases">
        <title>Comparative genomics and description of representatives of a novel lineage of planctomycetes thriving in anoxic sediments.</title>
        <authorList>
            <person name="Spring S."/>
            <person name="Bunk B."/>
            <person name="Sproer C."/>
        </authorList>
    </citation>
    <scope>NUCLEOTIDE SEQUENCE [LARGE SCALE GENOMIC DNA]</scope>
    <source>
        <strain evidence="3">SM-Chi-D1</strain>
    </source>
</reference>